<reference evidence="2 3" key="1">
    <citation type="journal article" date="2019" name="Nat. Ecol. Evol.">
        <title>Megaphylogeny resolves global patterns of mushroom evolution.</title>
        <authorList>
            <person name="Varga T."/>
            <person name="Krizsan K."/>
            <person name="Foldi C."/>
            <person name="Dima B."/>
            <person name="Sanchez-Garcia M."/>
            <person name="Sanchez-Ramirez S."/>
            <person name="Szollosi G.J."/>
            <person name="Szarkandi J.G."/>
            <person name="Papp V."/>
            <person name="Albert L."/>
            <person name="Andreopoulos W."/>
            <person name="Angelini C."/>
            <person name="Antonin V."/>
            <person name="Barry K.W."/>
            <person name="Bougher N.L."/>
            <person name="Buchanan P."/>
            <person name="Buyck B."/>
            <person name="Bense V."/>
            <person name="Catcheside P."/>
            <person name="Chovatia M."/>
            <person name="Cooper J."/>
            <person name="Damon W."/>
            <person name="Desjardin D."/>
            <person name="Finy P."/>
            <person name="Geml J."/>
            <person name="Haridas S."/>
            <person name="Hughes K."/>
            <person name="Justo A."/>
            <person name="Karasinski D."/>
            <person name="Kautmanova I."/>
            <person name="Kiss B."/>
            <person name="Kocsube S."/>
            <person name="Kotiranta H."/>
            <person name="LaButti K.M."/>
            <person name="Lechner B.E."/>
            <person name="Liimatainen K."/>
            <person name="Lipzen A."/>
            <person name="Lukacs Z."/>
            <person name="Mihaltcheva S."/>
            <person name="Morgado L.N."/>
            <person name="Niskanen T."/>
            <person name="Noordeloos M.E."/>
            <person name="Ohm R.A."/>
            <person name="Ortiz-Santana B."/>
            <person name="Ovrebo C."/>
            <person name="Racz N."/>
            <person name="Riley R."/>
            <person name="Savchenko A."/>
            <person name="Shiryaev A."/>
            <person name="Soop K."/>
            <person name="Spirin V."/>
            <person name="Szebenyi C."/>
            <person name="Tomsovsky M."/>
            <person name="Tulloss R.E."/>
            <person name="Uehling J."/>
            <person name="Grigoriev I.V."/>
            <person name="Vagvolgyi C."/>
            <person name="Papp T."/>
            <person name="Martin F.M."/>
            <person name="Miettinen O."/>
            <person name="Hibbett D.S."/>
            <person name="Nagy L.G."/>
        </authorList>
    </citation>
    <scope>NUCLEOTIDE SEQUENCE [LARGE SCALE GENOMIC DNA]</scope>
    <source>
        <strain evidence="2 3">CBS 121175</strain>
    </source>
</reference>
<proteinExistence type="predicted"/>
<accession>A0A5C3KZ34</accession>
<feature type="region of interest" description="Disordered" evidence="1">
    <location>
        <begin position="389"/>
        <end position="426"/>
    </location>
</feature>
<dbReference type="AlphaFoldDB" id="A0A5C3KZ34"/>
<protein>
    <submittedName>
        <fullName evidence="2">Uncharacterized protein</fullName>
    </submittedName>
</protein>
<organism evidence="2 3">
    <name type="scientific">Coprinopsis marcescibilis</name>
    <name type="common">Agaric fungus</name>
    <name type="synonym">Psathyrella marcescibilis</name>
    <dbReference type="NCBI Taxonomy" id="230819"/>
    <lineage>
        <taxon>Eukaryota</taxon>
        <taxon>Fungi</taxon>
        <taxon>Dikarya</taxon>
        <taxon>Basidiomycota</taxon>
        <taxon>Agaricomycotina</taxon>
        <taxon>Agaricomycetes</taxon>
        <taxon>Agaricomycetidae</taxon>
        <taxon>Agaricales</taxon>
        <taxon>Agaricineae</taxon>
        <taxon>Psathyrellaceae</taxon>
        <taxon>Coprinopsis</taxon>
    </lineage>
</organism>
<name>A0A5C3KZ34_COPMA</name>
<keyword evidence="3" id="KW-1185">Reference proteome</keyword>
<feature type="compositionally biased region" description="Basic and acidic residues" evidence="1">
    <location>
        <begin position="190"/>
        <end position="208"/>
    </location>
</feature>
<evidence type="ECO:0000256" key="1">
    <source>
        <dbReference type="SAM" id="MobiDB-lite"/>
    </source>
</evidence>
<sequence length="538" mass="60629">MQDSSGSAGFFGGRCAAPFPQYGTGYNSLSPGLKNGRYPLFTPATHQQLQQFQLQQLRNTASNNATVQQYRGDMDGPGPSGGLPFGRAVSEPPCGIATSRQKGEPLEDAEMVDVQPQEGERSWGYGGLKRSHSHLGFVTGMTPADQFTRRARVASVDVCPSVAELSEPESQSQSQAQTQIEDRQVLWKGEDQGSSHDDGVELDTDKNESQAPKPRAVSPALTDIQDPEPDYIADVLMAKGIKTRDFAYEEPAAGVKLVRELWDQYEALAEFEYRLLQLPRVYPIGGKTLRRLMDIRWITMEEVKRRCADMDMDELRKVDERRPYPYGLRFKGVRAEAVPGHEERIVIMESRRPALMRMDRLRKMGELELARRERERLAAAKAMKAIQERDRRWLASQSSQKRAFTEDDGDDGEKGADGVDGAEMKRRRMEKRPMFMYEDEASQPWSQQYWDAQPSSQQRVPAKQYPAPLSSYDPEIYPEAAGVIESQVQSQQRTRTPPPRVDTPPLDETQNSPHFGGLGQPNRGLKRTLSRAKTFTQL</sequence>
<feature type="region of interest" description="Disordered" evidence="1">
    <location>
        <begin position="483"/>
        <end position="538"/>
    </location>
</feature>
<dbReference type="OrthoDB" id="2997660at2759"/>
<gene>
    <name evidence="2" type="ORF">FA15DRAFT_668036</name>
</gene>
<evidence type="ECO:0000313" key="2">
    <source>
        <dbReference type="EMBL" id="TFK25866.1"/>
    </source>
</evidence>
<feature type="region of interest" description="Disordered" evidence="1">
    <location>
        <begin position="190"/>
        <end position="224"/>
    </location>
</feature>
<feature type="compositionally biased region" description="Low complexity" evidence="1">
    <location>
        <begin position="486"/>
        <end position="495"/>
    </location>
</feature>
<dbReference type="EMBL" id="ML210181">
    <property type="protein sequence ID" value="TFK25866.1"/>
    <property type="molecule type" value="Genomic_DNA"/>
</dbReference>
<evidence type="ECO:0000313" key="3">
    <source>
        <dbReference type="Proteomes" id="UP000307440"/>
    </source>
</evidence>
<dbReference type="Proteomes" id="UP000307440">
    <property type="component" value="Unassembled WGS sequence"/>
</dbReference>